<accession>A0A0S4L4L6</accession>
<dbReference type="AlphaFoldDB" id="A0A0S4L4L6"/>
<name>A0A0S4L4L6_9BACT</name>
<proteinExistence type="predicted"/>
<gene>
    <name evidence="1" type="ORF">COMA1_10464</name>
</gene>
<organism evidence="1 2">
    <name type="scientific">Candidatus Nitrospira nitrosa</name>
    <dbReference type="NCBI Taxonomy" id="1742972"/>
    <lineage>
        <taxon>Bacteria</taxon>
        <taxon>Pseudomonadati</taxon>
        <taxon>Nitrospirota</taxon>
        <taxon>Nitrospiria</taxon>
        <taxon>Nitrospirales</taxon>
        <taxon>Nitrospiraceae</taxon>
        <taxon>Nitrospira</taxon>
    </lineage>
</organism>
<dbReference type="Proteomes" id="UP000199032">
    <property type="component" value="Unassembled WGS sequence"/>
</dbReference>
<evidence type="ECO:0000313" key="1">
    <source>
        <dbReference type="EMBL" id="CUS32159.1"/>
    </source>
</evidence>
<keyword evidence="2" id="KW-1185">Reference proteome</keyword>
<sequence>MTLGVCAAVVSLEHRRIFLVDPSHKILEFKHYTHETAIFGEQDHSQVGDSSEYSE</sequence>
<dbReference type="EMBL" id="CZQA01000001">
    <property type="protein sequence ID" value="CUS32159.1"/>
    <property type="molecule type" value="Genomic_DNA"/>
</dbReference>
<reference evidence="1 2" key="1">
    <citation type="submission" date="2015-10" db="EMBL/GenBank/DDBJ databases">
        <authorList>
            <person name="Gilbert D.G."/>
        </authorList>
    </citation>
    <scope>NUCLEOTIDE SEQUENCE [LARGE SCALE GENOMIC DNA]</scope>
    <source>
        <strain evidence="1">COMA1</strain>
    </source>
</reference>
<dbReference type="STRING" id="1742972.COMA1_10464"/>
<protein>
    <submittedName>
        <fullName evidence="1">Uncharacterized protein</fullName>
    </submittedName>
</protein>
<evidence type="ECO:0000313" key="2">
    <source>
        <dbReference type="Proteomes" id="UP000199032"/>
    </source>
</evidence>